<dbReference type="PANTHER" id="PTHR24305:SF108">
    <property type="entry name" value="P450, PUTATIVE (EUROFUNG)-RELATED"/>
    <property type="match status" value="1"/>
</dbReference>
<organism evidence="19 20">
    <name type="scientific">Colletotrichum siamense</name>
    <name type="common">Anthracnose fungus</name>
    <dbReference type="NCBI Taxonomy" id="690259"/>
    <lineage>
        <taxon>Eukaryota</taxon>
        <taxon>Fungi</taxon>
        <taxon>Dikarya</taxon>
        <taxon>Ascomycota</taxon>
        <taxon>Pezizomycotina</taxon>
        <taxon>Sordariomycetes</taxon>
        <taxon>Hypocreomycetidae</taxon>
        <taxon>Glomerellales</taxon>
        <taxon>Glomerellaceae</taxon>
        <taxon>Colletotrichum</taxon>
        <taxon>Colletotrichum gloeosporioides species complex</taxon>
    </lineage>
</organism>
<dbReference type="EMBL" id="QPMT01000073">
    <property type="protein sequence ID" value="KAF4845067.1"/>
    <property type="molecule type" value="Genomic_DNA"/>
</dbReference>
<dbReference type="InterPro" id="IPR001128">
    <property type="entry name" value="Cyt_P450"/>
</dbReference>
<evidence type="ECO:0000256" key="5">
    <source>
        <dbReference type="ARBA" id="ARBA00022448"/>
    </source>
</evidence>
<dbReference type="GO" id="GO:0071949">
    <property type="term" value="F:FAD binding"/>
    <property type="evidence" value="ECO:0007669"/>
    <property type="project" value="InterPro"/>
</dbReference>
<dbReference type="GO" id="GO:0020037">
    <property type="term" value="F:heme binding"/>
    <property type="evidence" value="ECO:0007669"/>
    <property type="project" value="InterPro"/>
</dbReference>
<keyword evidence="17" id="KW-0812">Transmembrane</keyword>
<dbReference type="AlphaFoldDB" id="A0A9P5BPU6"/>
<evidence type="ECO:0000256" key="6">
    <source>
        <dbReference type="ARBA" id="ARBA00022617"/>
    </source>
</evidence>
<evidence type="ECO:0000256" key="17">
    <source>
        <dbReference type="SAM" id="Phobius"/>
    </source>
</evidence>
<comment type="caution">
    <text evidence="19">The sequence shown here is derived from an EMBL/GenBank/DDBJ whole genome shotgun (WGS) entry which is preliminary data.</text>
</comment>
<dbReference type="InterPro" id="IPR016169">
    <property type="entry name" value="FAD-bd_PCMH_sub2"/>
</dbReference>
<dbReference type="SUPFAM" id="SSF48264">
    <property type="entry name" value="Cytochrome P450"/>
    <property type="match status" value="1"/>
</dbReference>
<dbReference type="GO" id="GO:0016705">
    <property type="term" value="F:oxidoreductase activity, acting on paired donors, with incorporation or reduction of molecular oxygen"/>
    <property type="evidence" value="ECO:0007669"/>
    <property type="project" value="InterPro"/>
</dbReference>
<protein>
    <submittedName>
        <fullName evidence="19">Bifunctional cytochrome P450/NADPH--P450 reductase</fullName>
    </submittedName>
</protein>
<keyword evidence="10" id="KW-0274">FAD</keyword>
<evidence type="ECO:0000256" key="8">
    <source>
        <dbReference type="ARBA" id="ARBA00022643"/>
    </source>
</evidence>
<keyword evidence="15" id="KW-0503">Monooxygenase</keyword>
<dbReference type="Proteomes" id="UP000711996">
    <property type="component" value="Unassembled WGS sequence"/>
</dbReference>
<evidence type="ECO:0000256" key="12">
    <source>
        <dbReference type="ARBA" id="ARBA00022982"/>
    </source>
</evidence>
<evidence type="ECO:0000256" key="9">
    <source>
        <dbReference type="ARBA" id="ARBA00022723"/>
    </source>
</evidence>
<dbReference type="InterPro" id="IPR017972">
    <property type="entry name" value="Cyt_P450_CS"/>
</dbReference>
<evidence type="ECO:0000256" key="15">
    <source>
        <dbReference type="ARBA" id="ARBA00023033"/>
    </source>
</evidence>
<keyword evidence="17" id="KW-1133">Transmembrane helix</keyword>
<dbReference type="Gene3D" id="3.30.465.10">
    <property type="match status" value="1"/>
</dbReference>
<evidence type="ECO:0000259" key="18">
    <source>
        <dbReference type="PROSITE" id="PS51387"/>
    </source>
</evidence>
<dbReference type="PROSITE" id="PS00086">
    <property type="entry name" value="CYTOCHROME_P450"/>
    <property type="match status" value="1"/>
</dbReference>
<reference evidence="19" key="1">
    <citation type="submission" date="2019-06" db="EMBL/GenBank/DDBJ databases">
        <authorList>
            <person name="Gan P."/>
            <person name="Shirasu K."/>
        </authorList>
    </citation>
    <scope>NUCLEOTIDE SEQUENCE [LARGE SCALE GENOMIC DNA]</scope>
    <source>
        <strain evidence="19">CAD2</strain>
    </source>
</reference>
<keyword evidence="13" id="KW-0560">Oxidoreductase</keyword>
<evidence type="ECO:0000256" key="13">
    <source>
        <dbReference type="ARBA" id="ARBA00023002"/>
    </source>
</evidence>
<feature type="transmembrane region" description="Helical" evidence="17">
    <location>
        <begin position="642"/>
        <end position="663"/>
    </location>
</feature>
<evidence type="ECO:0000256" key="4">
    <source>
        <dbReference type="ARBA" id="ARBA00010018"/>
    </source>
</evidence>
<comment type="cofactor">
    <cofactor evidence="2 16">
        <name>heme</name>
        <dbReference type="ChEBI" id="CHEBI:30413"/>
    </cofactor>
</comment>
<dbReference type="InterPro" id="IPR016166">
    <property type="entry name" value="FAD-bd_PCMH"/>
</dbReference>
<gene>
    <name evidence="19" type="primary">CYP505A3-1</name>
    <name evidence="19" type="ORF">CGCSCA2_v013752</name>
</gene>
<dbReference type="InterPro" id="IPR006094">
    <property type="entry name" value="Oxid_FAD_bind_N"/>
</dbReference>
<feature type="transmembrane region" description="Helical" evidence="17">
    <location>
        <begin position="713"/>
        <end position="733"/>
    </location>
</feature>
<comment type="cofactor">
    <cofactor evidence="3">
        <name>FAD</name>
        <dbReference type="ChEBI" id="CHEBI:57692"/>
    </cofactor>
</comment>
<dbReference type="PRINTS" id="PR00385">
    <property type="entry name" value="P450"/>
</dbReference>
<keyword evidence="6 16" id="KW-0349">Heme</keyword>
<feature type="domain" description="FAD-binding PCMH-type" evidence="18">
    <location>
        <begin position="44"/>
        <end position="212"/>
    </location>
</feature>
<dbReference type="Pfam" id="PF00067">
    <property type="entry name" value="p450"/>
    <property type="match status" value="1"/>
</dbReference>
<evidence type="ECO:0000256" key="1">
    <source>
        <dbReference type="ARBA" id="ARBA00001917"/>
    </source>
</evidence>
<dbReference type="SUPFAM" id="SSF56176">
    <property type="entry name" value="FAD-binding/transporter-associated domain-like"/>
    <property type="match status" value="1"/>
</dbReference>
<comment type="cofactor">
    <cofactor evidence="1">
        <name>FMN</name>
        <dbReference type="ChEBI" id="CHEBI:58210"/>
    </cofactor>
</comment>
<feature type="transmembrane region" description="Helical" evidence="17">
    <location>
        <begin position="594"/>
        <end position="621"/>
    </location>
</feature>
<keyword evidence="11" id="KW-0521">NADP</keyword>
<keyword evidence="5" id="KW-0813">Transport</keyword>
<sequence length="1169" mass="130279">MSSEAHAKTLQALEPLIQLLSPGSVLTPKDEAYTHHSEPFAIQKQQNPAVVLVPGSVNELSEIVRFLYASDLDFVIRGHGFKSPSAKDVVISMMNFKDISYDPVKKIATVGATATWSEVVTYMDKVDPEYSVPVARTPAIGVAGAILNGGISWMSTEYGCICDPVNFLDVEVVKYDGTVVMASQEPDLLWSLRGSGGGFGIITKVMLRAHQYPTDIWSGLVMVPRKWLPQLIDEMVEFNHSVPHPKITYFMYLLPERLLHTILEQEEPDAGDAVIFHVYDALGEKHGRAAFSWVLDKPGAIDRTRITNMKGVVDMQRNAAVLRGKMKTLYAPMALPDVDRDTLNRAVAFYDKLGSLDKSIQDISSVVFECLLLRPPIGGTAEVAWPRAPSLNHLLLLIASCPGDGTKEQEELLRKISIDAPKEVLEDKLGQAEVNPAGLELDYHSAKAVYREHYEKLLALRKLTTHERDYGAPSSPRSEPIFTIHRGQENDTATPIQKGDCVFSAWDELYITDFLQEQLGYLSTSDHCWIIKGVRGLQELLHRNITANPLNNVTIPTCVSLNITSKGNSFSIDFSTNSYEVNGVDEDTFVLLTYVHLVCMTAAFFLAYPIILVLASTPSLCIMIDRPLQEPTKAKIDRWQTIFQTFVFAPLMIGGLVTGIIGMGKSDHARTEHGIVGYITIGLAAIVVPLYLYQRRLSSRPDLTFYMYRRMKFINALDFIVCQAILVISGFALPDGIDDFALPIIGNLLNVDFNYPLGSLIQKGKTYGPIYTMTFAGQKFIYVCNYEIAKDLYDGSRFHKIVTSGVANLRYAAGNGLFTAQVDNHEWEIAHRVLLPHFGASKIRNMFPSMIDVAEQLCLKWARFGPTALINVSSDFTRLTLDTIALCTMSFRFNSFYLGNRVHPFVEAMTAVLAEAETQSGIPPYLGFLRWSSQAKFFKNINFMTQTCREIIGNRRDVAADTPDLLDAMLTGRDAKTGEEMAEESIINNMITFLIAGHETTSGLLSFVFYFLLENPDALQKAYDEVGSIIGGERISVNHLQQLTFIDAVLKETLRLMPTAPGFFVTPFKTEILGGNYAIHAGEPILALLHLIQRDPAVWGDDAEEFRPERMLKHNFEKLPKNSWKPFGNGKRACIGRAFAWQEAQLVCFVFQSSEADLSNFADSAENFT</sequence>
<evidence type="ECO:0000256" key="10">
    <source>
        <dbReference type="ARBA" id="ARBA00022827"/>
    </source>
</evidence>
<evidence type="ECO:0000313" key="19">
    <source>
        <dbReference type="EMBL" id="KAF4845067.1"/>
    </source>
</evidence>
<dbReference type="GO" id="GO:0004497">
    <property type="term" value="F:monooxygenase activity"/>
    <property type="evidence" value="ECO:0007669"/>
    <property type="project" value="UniProtKB-KW"/>
</dbReference>
<keyword evidence="8" id="KW-0288">FMN</keyword>
<dbReference type="OrthoDB" id="415825at2759"/>
<keyword evidence="20" id="KW-1185">Reference proteome</keyword>
<evidence type="ECO:0000256" key="16">
    <source>
        <dbReference type="PIRSR" id="PIRSR602401-1"/>
    </source>
</evidence>
<keyword evidence="17" id="KW-0472">Membrane</keyword>
<dbReference type="InterPro" id="IPR002401">
    <property type="entry name" value="Cyt_P450_E_grp-I"/>
</dbReference>
<evidence type="ECO:0000313" key="20">
    <source>
        <dbReference type="Proteomes" id="UP000711996"/>
    </source>
</evidence>
<keyword evidence="9 16" id="KW-0479">Metal-binding</keyword>
<dbReference type="PANTHER" id="PTHR24305">
    <property type="entry name" value="CYTOCHROME P450"/>
    <property type="match status" value="1"/>
</dbReference>
<dbReference type="PROSITE" id="PS51387">
    <property type="entry name" value="FAD_PCMH"/>
    <property type="match status" value="1"/>
</dbReference>
<feature type="transmembrane region" description="Helical" evidence="17">
    <location>
        <begin position="675"/>
        <end position="693"/>
    </location>
</feature>
<evidence type="ECO:0000256" key="3">
    <source>
        <dbReference type="ARBA" id="ARBA00001974"/>
    </source>
</evidence>
<dbReference type="CDD" id="cd11068">
    <property type="entry name" value="CYP120A1"/>
    <property type="match status" value="1"/>
</dbReference>
<keyword evidence="12" id="KW-0249">Electron transport</keyword>
<dbReference type="InterPro" id="IPR050121">
    <property type="entry name" value="Cytochrome_P450_monoxygenase"/>
</dbReference>
<evidence type="ECO:0000256" key="14">
    <source>
        <dbReference type="ARBA" id="ARBA00023004"/>
    </source>
</evidence>
<dbReference type="GO" id="GO:0005506">
    <property type="term" value="F:iron ion binding"/>
    <property type="evidence" value="ECO:0007669"/>
    <property type="project" value="InterPro"/>
</dbReference>
<dbReference type="FunFam" id="1.10.630.10:FF:000040">
    <property type="entry name" value="Bifunctional cytochrome P450/NADPH--P450 reductase"/>
    <property type="match status" value="1"/>
</dbReference>
<feature type="binding site" description="axial binding residue" evidence="16">
    <location>
        <position position="1134"/>
    </location>
    <ligand>
        <name>heme</name>
        <dbReference type="ChEBI" id="CHEBI:30413"/>
    </ligand>
    <ligandPart>
        <name>Fe</name>
        <dbReference type="ChEBI" id="CHEBI:18248"/>
    </ligandPart>
</feature>
<dbReference type="PRINTS" id="PR00463">
    <property type="entry name" value="EP450I"/>
</dbReference>
<keyword evidence="14 16" id="KW-0408">Iron</keyword>
<evidence type="ECO:0000256" key="7">
    <source>
        <dbReference type="ARBA" id="ARBA00022630"/>
    </source>
</evidence>
<dbReference type="InterPro" id="IPR036396">
    <property type="entry name" value="Cyt_P450_sf"/>
</dbReference>
<comment type="similarity">
    <text evidence="4">In the N-terminal section; belongs to the cytochrome P450 family.</text>
</comment>
<proteinExistence type="inferred from homology"/>
<keyword evidence="7" id="KW-0285">Flavoprotein</keyword>
<dbReference type="Pfam" id="PF01565">
    <property type="entry name" value="FAD_binding_4"/>
    <property type="match status" value="1"/>
</dbReference>
<name>A0A9P5BPU6_COLSI</name>
<dbReference type="InterPro" id="IPR036318">
    <property type="entry name" value="FAD-bd_PCMH-like_sf"/>
</dbReference>
<accession>A0A9P5BPU6</accession>
<evidence type="ECO:0000256" key="2">
    <source>
        <dbReference type="ARBA" id="ARBA00001971"/>
    </source>
</evidence>
<dbReference type="Gene3D" id="1.10.630.10">
    <property type="entry name" value="Cytochrome P450"/>
    <property type="match status" value="1"/>
</dbReference>
<evidence type="ECO:0000256" key="11">
    <source>
        <dbReference type="ARBA" id="ARBA00022857"/>
    </source>
</evidence>